<keyword evidence="3 6" id="KW-0863">Zinc-finger</keyword>
<dbReference type="PROSITE" id="PS00028">
    <property type="entry name" value="ZINC_FINGER_C2H2_1"/>
    <property type="match status" value="1"/>
</dbReference>
<comment type="caution">
    <text evidence="9">The sequence shown here is derived from an EMBL/GenBank/DDBJ whole genome shotgun (WGS) entry which is preliminary data.</text>
</comment>
<evidence type="ECO:0000259" key="8">
    <source>
        <dbReference type="PROSITE" id="PS50157"/>
    </source>
</evidence>
<sequence length="362" mass="40426">MKVAAKSFQMFVSTQTDLSSSLARHRRIHSGERNYICEVPECRKEFCRKTTLTKHAKKHPVEHNCAIDDDDGDDTAADDDWDSDPEDSAHEPSCSIAQGLSRPTSCFGNHWPLPAETVQQPKFGKPPHRLEASVEAVKLERSSSSSPLDHPMTDVTDPAVYSYIPTSNVAGRKPPPVRTHQLQAYHGLPMYSNESSIETFQSPTSLGSPDTYAQFSSQPGSIHSQNMYLSQPRYSTYPQPPRVHDIRLEEPLQIAQQPTTDVSPSMSHFPTGAEPLSAQDNRFAMDPIPSDDKLQNYLSPVSVSQAHYQDPQANMVANLRFHSMTMNNYPSGFGPVPDWYTNIKPEETWPGYDLPSDRVQGI</sequence>
<dbReference type="InterPro" id="IPR013087">
    <property type="entry name" value="Znf_C2H2_type"/>
</dbReference>
<dbReference type="GO" id="GO:0008270">
    <property type="term" value="F:zinc ion binding"/>
    <property type="evidence" value="ECO:0007669"/>
    <property type="project" value="UniProtKB-KW"/>
</dbReference>
<dbReference type="PROSITE" id="PS50157">
    <property type="entry name" value="ZINC_FINGER_C2H2_2"/>
    <property type="match status" value="1"/>
</dbReference>
<keyword evidence="2" id="KW-0677">Repeat</keyword>
<dbReference type="PANTHER" id="PTHR14003">
    <property type="entry name" value="TRANSCRIPTIONAL REPRESSOR PROTEIN YY"/>
    <property type="match status" value="1"/>
</dbReference>
<dbReference type="GO" id="GO:0000981">
    <property type="term" value="F:DNA-binding transcription factor activity, RNA polymerase II-specific"/>
    <property type="evidence" value="ECO:0007669"/>
    <property type="project" value="TreeGrafter"/>
</dbReference>
<feature type="compositionally biased region" description="Acidic residues" evidence="7">
    <location>
        <begin position="67"/>
        <end position="86"/>
    </location>
</feature>
<name>A0A8H3IHM3_9LECA</name>
<evidence type="ECO:0000256" key="3">
    <source>
        <dbReference type="ARBA" id="ARBA00022771"/>
    </source>
</evidence>
<protein>
    <recommendedName>
        <fullName evidence="5">C2H2 type master regulator of conidiophore development brlA</fullName>
    </recommendedName>
</protein>
<keyword evidence="1" id="KW-0479">Metal-binding</keyword>
<dbReference type="AlphaFoldDB" id="A0A8H3IHM3"/>
<evidence type="ECO:0000256" key="5">
    <source>
        <dbReference type="ARBA" id="ARBA00044085"/>
    </source>
</evidence>
<evidence type="ECO:0000256" key="4">
    <source>
        <dbReference type="ARBA" id="ARBA00022833"/>
    </source>
</evidence>
<dbReference type="GO" id="GO:0000785">
    <property type="term" value="C:chromatin"/>
    <property type="evidence" value="ECO:0007669"/>
    <property type="project" value="TreeGrafter"/>
</dbReference>
<dbReference type="InterPro" id="IPR036236">
    <property type="entry name" value="Znf_C2H2_sf"/>
</dbReference>
<evidence type="ECO:0000313" key="10">
    <source>
        <dbReference type="Proteomes" id="UP000664521"/>
    </source>
</evidence>
<proteinExistence type="predicted"/>
<gene>
    <name evidence="9" type="ORF">HETSPECPRED_002715</name>
</gene>
<dbReference type="OrthoDB" id="3437960at2759"/>
<evidence type="ECO:0000256" key="1">
    <source>
        <dbReference type="ARBA" id="ARBA00022723"/>
    </source>
</evidence>
<keyword evidence="10" id="KW-1185">Reference proteome</keyword>
<dbReference type="Gene3D" id="3.30.160.60">
    <property type="entry name" value="Classic Zinc Finger"/>
    <property type="match status" value="1"/>
</dbReference>
<reference evidence="9" key="1">
    <citation type="submission" date="2021-03" db="EMBL/GenBank/DDBJ databases">
        <authorList>
            <person name="Tagirdzhanova G."/>
        </authorList>
    </citation>
    <scope>NUCLEOTIDE SEQUENCE</scope>
</reference>
<feature type="domain" description="C2H2-type" evidence="8">
    <location>
        <begin position="35"/>
        <end position="64"/>
    </location>
</feature>
<dbReference type="GO" id="GO:0000978">
    <property type="term" value="F:RNA polymerase II cis-regulatory region sequence-specific DNA binding"/>
    <property type="evidence" value="ECO:0007669"/>
    <property type="project" value="TreeGrafter"/>
</dbReference>
<dbReference type="EMBL" id="CAJPDS010000017">
    <property type="protein sequence ID" value="CAF9915995.1"/>
    <property type="molecule type" value="Genomic_DNA"/>
</dbReference>
<evidence type="ECO:0000313" key="9">
    <source>
        <dbReference type="EMBL" id="CAF9915995.1"/>
    </source>
</evidence>
<feature type="region of interest" description="Disordered" evidence="7">
    <location>
        <begin position="199"/>
        <end position="225"/>
    </location>
</feature>
<dbReference type="GO" id="GO:0005667">
    <property type="term" value="C:transcription regulator complex"/>
    <property type="evidence" value="ECO:0007669"/>
    <property type="project" value="TreeGrafter"/>
</dbReference>
<feature type="region of interest" description="Disordered" evidence="7">
    <location>
        <begin position="63"/>
        <end position="95"/>
    </location>
</feature>
<dbReference type="SUPFAM" id="SSF57667">
    <property type="entry name" value="beta-beta-alpha zinc fingers"/>
    <property type="match status" value="1"/>
</dbReference>
<organism evidence="9 10">
    <name type="scientific">Heterodermia speciosa</name>
    <dbReference type="NCBI Taxonomy" id="116794"/>
    <lineage>
        <taxon>Eukaryota</taxon>
        <taxon>Fungi</taxon>
        <taxon>Dikarya</taxon>
        <taxon>Ascomycota</taxon>
        <taxon>Pezizomycotina</taxon>
        <taxon>Lecanoromycetes</taxon>
        <taxon>OSLEUM clade</taxon>
        <taxon>Lecanoromycetidae</taxon>
        <taxon>Caliciales</taxon>
        <taxon>Physciaceae</taxon>
        <taxon>Heterodermia</taxon>
    </lineage>
</organism>
<evidence type="ECO:0000256" key="7">
    <source>
        <dbReference type="SAM" id="MobiDB-lite"/>
    </source>
</evidence>
<dbReference type="PANTHER" id="PTHR14003:SF19">
    <property type="entry name" value="YY2 TRANSCRIPTION FACTOR"/>
    <property type="match status" value="1"/>
</dbReference>
<accession>A0A8H3IHM3</accession>
<dbReference type="Proteomes" id="UP000664521">
    <property type="component" value="Unassembled WGS sequence"/>
</dbReference>
<keyword evidence="4" id="KW-0862">Zinc</keyword>
<evidence type="ECO:0000256" key="6">
    <source>
        <dbReference type="PROSITE-ProRule" id="PRU00042"/>
    </source>
</evidence>
<evidence type="ECO:0000256" key="2">
    <source>
        <dbReference type="ARBA" id="ARBA00022737"/>
    </source>
</evidence>